<gene>
    <name evidence="2" type="ORF">PAXINDRAFT_82587</name>
</gene>
<dbReference type="InterPro" id="IPR046496">
    <property type="entry name" value="DUF6589"/>
</dbReference>
<dbReference type="HOGENOM" id="CLU_124776_0_0_1"/>
<dbReference type="EMBL" id="KN819361">
    <property type="protein sequence ID" value="KIJ12600.1"/>
    <property type="molecule type" value="Genomic_DNA"/>
</dbReference>
<reference evidence="2 3" key="1">
    <citation type="submission" date="2014-06" db="EMBL/GenBank/DDBJ databases">
        <authorList>
            <consortium name="DOE Joint Genome Institute"/>
            <person name="Kuo A."/>
            <person name="Kohler A."/>
            <person name="Nagy L.G."/>
            <person name="Floudas D."/>
            <person name="Copeland A."/>
            <person name="Barry K.W."/>
            <person name="Cichocki N."/>
            <person name="Veneault-Fourrey C."/>
            <person name="LaButti K."/>
            <person name="Lindquist E.A."/>
            <person name="Lipzen A."/>
            <person name="Lundell T."/>
            <person name="Morin E."/>
            <person name="Murat C."/>
            <person name="Sun H."/>
            <person name="Tunlid A."/>
            <person name="Henrissat B."/>
            <person name="Grigoriev I.V."/>
            <person name="Hibbett D.S."/>
            <person name="Martin F."/>
            <person name="Nordberg H.P."/>
            <person name="Cantor M.N."/>
            <person name="Hua S.X."/>
        </authorList>
    </citation>
    <scope>NUCLEOTIDE SEQUENCE [LARGE SCALE GENOMIC DNA]</scope>
    <source>
        <strain evidence="2 3">ATCC 200175</strain>
    </source>
</reference>
<dbReference type="Proteomes" id="UP000053647">
    <property type="component" value="Unassembled WGS sequence"/>
</dbReference>
<keyword evidence="3" id="KW-1185">Reference proteome</keyword>
<feature type="domain" description="DUF6589" evidence="1">
    <location>
        <begin position="3"/>
        <end position="81"/>
    </location>
</feature>
<feature type="non-terminal residue" evidence="2">
    <location>
        <position position="1"/>
    </location>
</feature>
<dbReference type="Pfam" id="PF20231">
    <property type="entry name" value="DUF6589"/>
    <property type="match status" value="1"/>
</dbReference>
<organism evidence="2 3">
    <name type="scientific">Paxillus involutus ATCC 200175</name>
    <dbReference type="NCBI Taxonomy" id="664439"/>
    <lineage>
        <taxon>Eukaryota</taxon>
        <taxon>Fungi</taxon>
        <taxon>Dikarya</taxon>
        <taxon>Basidiomycota</taxon>
        <taxon>Agaricomycotina</taxon>
        <taxon>Agaricomycetes</taxon>
        <taxon>Agaricomycetidae</taxon>
        <taxon>Boletales</taxon>
        <taxon>Paxilineae</taxon>
        <taxon>Paxillaceae</taxon>
        <taxon>Paxillus</taxon>
    </lineage>
</organism>
<evidence type="ECO:0000313" key="2">
    <source>
        <dbReference type="EMBL" id="KIJ12600.1"/>
    </source>
</evidence>
<dbReference type="OrthoDB" id="3152464at2759"/>
<name>A0A0C9TAE7_PAXIN</name>
<proteinExistence type="predicted"/>
<evidence type="ECO:0000313" key="3">
    <source>
        <dbReference type="Proteomes" id="UP000053647"/>
    </source>
</evidence>
<protein>
    <recommendedName>
        <fullName evidence="1">DUF6589 domain-containing protein</fullName>
    </recommendedName>
</protein>
<reference evidence="3" key="2">
    <citation type="submission" date="2015-01" db="EMBL/GenBank/DDBJ databases">
        <title>Evolutionary Origins and Diversification of the Mycorrhizal Mutualists.</title>
        <authorList>
            <consortium name="DOE Joint Genome Institute"/>
            <consortium name="Mycorrhizal Genomics Consortium"/>
            <person name="Kohler A."/>
            <person name="Kuo A."/>
            <person name="Nagy L.G."/>
            <person name="Floudas D."/>
            <person name="Copeland A."/>
            <person name="Barry K.W."/>
            <person name="Cichocki N."/>
            <person name="Veneault-Fourrey C."/>
            <person name="LaButti K."/>
            <person name="Lindquist E.A."/>
            <person name="Lipzen A."/>
            <person name="Lundell T."/>
            <person name="Morin E."/>
            <person name="Murat C."/>
            <person name="Riley R."/>
            <person name="Ohm R."/>
            <person name="Sun H."/>
            <person name="Tunlid A."/>
            <person name="Henrissat B."/>
            <person name="Grigoriev I.V."/>
            <person name="Hibbett D.S."/>
            <person name="Martin F."/>
        </authorList>
    </citation>
    <scope>NUCLEOTIDE SEQUENCE [LARGE SCALE GENOMIC DNA]</scope>
    <source>
        <strain evidence="3">ATCC 200175</strain>
    </source>
</reference>
<sequence>TSRNIMQDSMLVNLSGLEGHFMPIDLNIEHCIKFLKLFFAGKGVYATWDRLGDISATVDLLQNVRKQVGRALGIAYHGSTHITPDTSASIRKVAYKLGELRLHIPCTERANNTRVTPVVNVLASGEQKLKSLTLVTFNRKVRAMISGEGFEADEDEIPRAAFDITHTDIMDEEQ</sequence>
<accession>A0A0C9TAE7</accession>
<evidence type="ECO:0000259" key="1">
    <source>
        <dbReference type="Pfam" id="PF20231"/>
    </source>
</evidence>
<dbReference type="AlphaFoldDB" id="A0A0C9TAE7"/>